<name>A0ABU5MUD8_9BACT</name>
<dbReference type="PIRSF" id="PIRSF007663">
    <property type="entry name" value="UCP007663"/>
    <property type="match status" value="1"/>
</dbReference>
<dbReference type="Pfam" id="PF14498">
    <property type="entry name" value="Glyco_hyd_65N_2"/>
    <property type="match status" value="1"/>
</dbReference>
<sequence length="802" mass="90069">MSRNSFIAVGLTLLAVVNRVDAADSGRWTLWSEKPAQKWEDAFVTGNGRHGTMIWGKAGKETITCVHEELFIPAWERDKRAVADIADDLPEVRRLIRAGDPAGAAKLAVAEARKQLEPQGITNDGWPVVPHPAFDLEVIHEGDGKVVQFRRALNLENGEALSRWSDGINEVEQRVFSSQADNINVVELRSTKGRKLNLTLRLAERPGRIDSSETLYRNIDINGAFNSITSGVEPGWLFYHADYALDRRGYDGVGRVSLTGGSMSRDGDLLRIKDVERVLVLIRIELLEQGGTSSRKRIQKTLEKLPLEYEALLKPHALKHGDMFRRVTLDMGCARKWREESNEQLLADIRKNGVSAHFLEKVHAMGRYLLISTTGKYPAPLQGIWGAAWRAAWGGSFTTNSNVNLAISSFGMGNLPECAEAYYEYIQRQLPGWRANAKYHVGCRGILASLNMDPETGYETHFHAVHPALYWVGGTGWNIRPLYDYALLSGDDVFMKEKVLPLYQELGLFYEDYLLRGEDGVYDIIPSQSPENDPGGKRGERLTENATFSVAVAKECFDVLLELGEQFRLPADDIARWKEIREHLPAYRVNEDGALAEWIPAQYKDHYKHRHNSHLYPVYPGMELVPPGVDPVLEQAARVALEKRFAYDTTSAHGLMHAALMASRLRDAEKVQVNLDRFARRRYLYSGFVTSHNPNHKVYNLDAALSMPRLLMEMVVLSKPGFVELLPGWPESYADGSLNGVLIRGGHKMDISWADGKLKSAVLYAGKDGSCEIRYKELSRSLDLKAGKTYRLNAALLKEVEK</sequence>
<feature type="domain" description="Glycosyl hydrolase family 95 N-terminal" evidence="1">
    <location>
        <begin position="30"/>
        <end position="284"/>
    </location>
</feature>
<dbReference type="SUPFAM" id="SSF48208">
    <property type="entry name" value="Six-hairpin glycosidases"/>
    <property type="match status" value="1"/>
</dbReference>
<comment type="caution">
    <text evidence="4">The sequence shown here is derived from an EMBL/GenBank/DDBJ whole genome shotgun (WGS) entry which is preliminary data.</text>
</comment>
<dbReference type="InterPro" id="IPR008928">
    <property type="entry name" value="6-hairpin_glycosidase_sf"/>
</dbReference>
<dbReference type="InterPro" id="IPR049053">
    <property type="entry name" value="AFCA-like_C"/>
</dbReference>
<feature type="domain" description="Alpha fucosidase A-like C-terminal" evidence="2">
    <location>
        <begin position="718"/>
        <end position="781"/>
    </location>
</feature>
<dbReference type="EMBL" id="JARVCO010000006">
    <property type="protein sequence ID" value="MDZ8117833.1"/>
    <property type="molecule type" value="Genomic_DNA"/>
</dbReference>
<evidence type="ECO:0000313" key="4">
    <source>
        <dbReference type="EMBL" id="MDZ8117833.1"/>
    </source>
</evidence>
<dbReference type="Gene3D" id="2.70.98.50">
    <property type="entry name" value="putative glycoside hydrolase family protein from bacillus halodurans"/>
    <property type="match status" value="1"/>
</dbReference>
<dbReference type="InterPro" id="IPR013780">
    <property type="entry name" value="Glyco_hydro_b"/>
</dbReference>
<proteinExistence type="predicted"/>
<dbReference type="InterPro" id="IPR027414">
    <property type="entry name" value="GH95_N_dom"/>
</dbReference>
<keyword evidence="4" id="KW-0378">Hydrolase</keyword>
<dbReference type="RefSeq" id="WP_322607636.1">
    <property type="nucleotide sequence ID" value="NZ_JARVCO010000006.1"/>
</dbReference>
<dbReference type="InterPro" id="IPR054363">
    <property type="entry name" value="GH95_cat"/>
</dbReference>
<dbReference type="InterPro" id="IPR012341">
    <property type="entry name" value="6hp_glycosidase-like_sf"/>
</dbReference>
<dbReference type="PANTHER" id="PTHR31084:SF0">
    <property type="entry name" value="ALPHA-L-FUCOSIDASE 2"/>
    <property type="match status" value="1"/>
</dbReference>
<protein>
    <submittedName>
        <fullName evidence="4">Glycoside hydrolase N-terminal domain-containing protein</fullName>
    </submittedName>
</protein>
<organism evidence="4 5">
    <name type="scientific">Pontiella agarivorans</name>
    <dbReference type="NCBI Taxonomy" id="3038953"/>
    <lineage>
        <taxon>Bacteria</taxon>
        <taxon>Pseudomonadati</taxon>
        <taxon>Kiritimatiellota</taxon>
        <taxon>Kiritimatiellia</taxon>
        <taxon>Kiritimatiellales</taxon>
        <taxon>Pontiellaceae</taxon>
        <taxon>Pontiella</taxon>
    </lineage>
</organism>
<dbReference type="Gene3D" id="2.60.40.1180">
    <property type="entry name" value="Golgi alpha-mannosidase II"/>
    <property type="match status" value="1"/>
</dbReference>
<dbReference type="Pfam" id="PF22124">
    <property type="entry name" value="Glyco_hydro_95_cat"/>
    <property type="match status" value="1"/>
</dbReference>
<dbReference type="Gene3D" id="1.50.10.10">
    <property type="match status" value="1"/>
</dbReference>
<dbReference type="Proteomes" id="UP001290861">
    <property type="component" value="Unassembled WGS sequence"/>
</dbReference>
<dbReference type="Pfam" id="PF21307">
    <property type="entry name" value="Glyco_hydro_95_C"/>
    <property type="match status" value="1"/>
</dbReference>
<keyword evidence="5" id="KW-1185">Reference proteome</keyword>
<evidence type="ECO:0000313" key="5">
    <source>
        <dbReference type="Proteomes" id="UP001290861"/>
    </source>
</evidence>
<evidence type="ECO:0000259" key="2">
    <source>
        <dbReference type="Pfam" id="PF21307"/>
    </source>
</evidence>
<reference evidence="4 5" key="1">
    <citation type="journal article" date="2024" name="Appl. Environ. Microbiol.">
        <title>Pontiella agarivorans sp. nov., a novel marine anaerobic bacterium capable of degrading macroalgal polysaccharides and fixing nitrogen.</title>
        <authorList>
            <person name="Liu N."/>
            <person name="Kivenson V."/>
            <person name="Peng X."/>
            <person name="Cui Z."/>
            <person name="Lankiewicz T.S."/>
            <person name="Gosselin K.M."/>
            <person name="English C.J."/>
            <person name="Blair E.M."/>
            <person name="O'Malley M.A."/>
            <person name="Valentine D.L."/>
        </authorList>
    </citation>
    <scope>NUCLEOTIDE SEQUENCE [LARGE SCALE GENOMIC DNA]</scope>
    <source>
        <strain evidence="4 5">NLcol2</strain>
    </source>
</reference>
<dbReference type="PANTHER" id="PTHR31084">
    <property type="entry name" value="ALPHA-L-FUCOSIDASE 2"/>
    <property type="match status" value="1"/>
</dbReference>
<dbReference type="GO" id="GO:0016787">
    <property type="term" value="F:hydrolase activity"/>
    <property type="evidence" value="ECO:0007669"/>
    <property type="project" value="UniProtKB-KW"/>
</dbReference>
<feature type="domain" description="Glycosyl hydrolase family 95 catalytic" evidence="3">
    <location>
        <begin position="309"/>
        <end position="714"/>
    </location>
</feature>
<accession>A0ABU5MUD8</accession>
<gene>
    <name evidence="4" type="ORF">P9H32_04275</name>
</gene>
<evidence type="ECO:0000259" key="1">
    <source>
        <dbReference type="Pfam" id="PF14498"/>
    </source>
</evidence>
<dbReference type="InterPro" id="IPR016518">
    <property type="entry name" value="Alpha-L-fucosidase"/>
</dbReference>
<evidence type="ECO:0000259" key="3">
    <source>
        <dbReference type="Pfam" id="PF22124"/>
    </source>
</evidence>